<dbReference type="AlphaFoldDB" id="A0A377A2S9"/>
<accession>A0A377A2S9</accession>
<dbReference type="EMBL" id="UGEB01000001">
    <property type="protein sequence ID" value="STK87146.1"/>
    <property type="molecule type" value="Genomic_DNA"/>
</dbReference>
<evidence type="ECO:0000313" key="1">
    <source>
        <dbReference type="EMBL" id="STK87146.1"/>
    </source>
</evidence>
<dbReference type="Proteomes" id="UP000255543">
    <property type="component" value="Unassembled WGS sequence"/>
</dbReference>
<name>A0A377A2S9_ECOLX</name>
<organism evidence="1 2">
    <name type="scientific">Escherichia coli</name>
    <dbReference type="NCBI Taxonomy" id="562"/>
    <lineage>
        <taxon>Bacteria</taxon>
        <taxon>Pseudomonadati</taxon>
        <taxon>Pseudomonadota</taxon>
        <taxon>Gammaproteobacteria</taxon>
        <taxon>Enterobacterales</taxon>
        <taxon>Enterobacteriaceae</taxon>
        <taxon>Escherichia</taxon>
    </lineage>
</organism>
<protein>
    <submittedName>
        <fullName evidence="1">Respiratory nitrate reductase 2 alpha chain</fullName>
        <ecNumber evidence="1">1.7.99.4</ecNumber>
    </submittedName>
</protein>
<keyword evidence="1" id="KW-0560">Oxidoreductase</keyword>
<dbReference type="EC" id="1.7.99.4" evidence="1"/>
<gene>
    <name evidence="1" type="primary">narZ_8</name>
    <name evidence="1" type="ORF">NCTC8179_03504</name>
</gene>
<proteinExistence type="predicted"/>
<reference evidence="1 2" key="1">
    <citation type="submission" date="2018-06" db="EMBL/GenBank/DDBJ databases">
        <authorList>
            <consortium name="Pathogen Informatics"/>
            <person name="Doyle S."/>
        </authorList>
    </citation>
    <scope>NUCLEOTIDE SEQUENCE [LARGE SCALE GENOMIC DNA]</scope>
    <source>
        <strain evidence="1 2">NCTC8179</strain>
    </source>
</reference>
<sequence>MIELWREASNNTAIRYGVGIDYERSAKVLSYKQVRGRGGFIRSNWQELNQLIAAANV</sequence>
<dbReference type="GO" id="GO:0016491">
    <property type="term" value="F:oxidoreductase activity"/>
    <property type="evidence" value="ECO:0007669"/>
    <property type="project" value="UniProtKB-KW"/>
</dbReference>
<dbReference type="Gene3D" id="3.40.50.740">
    <property type="match status" value="1"/>
</dbReference>
<evidence type="ECO:0000313" key="2">
    <source>
        <dbReference type="Proteomes" id="UP000255543"/>
    </source>
</evidence>